<proteinExistence type="predicted"/>
<evidence type="ECO:0000313" key="2">
    <source>
        <dbReference type="Proteomes" id="UP000005561"/>
    </source>
</evidence>
<dbReference type="EMBL" id="ACCL02000007">
    <property type="protein sequence ID" value="EET61278.1"/>
    <property type="molecule type" value="Genomic_DNA"/>
</dbReference>
<gene>
    <name evidence="1" type="ORF">BRYFOR_06923</name>
</gene>
<reference evidence="1" key="1">
    <citation type="submission" date="2009-07" db="EMBL/GenBank/DDBJ databases">
        <authorList>
            <person name="Weinstock G."/>
            <person name="Sodergren E."/>
            <person name="Clifton S."/>
            <person name="Fulton L."/>
            <person name="Fulton B."/>
            <person name="Courtney L."/>
            <person name="Fronick C."/>
            <person name="Harrison M."/>
            <person name="Strong C."/>
            <person name="Farmer C."/>
            <person name="Delahaunty K."/>
            <person name="Markovic C."/>
            <person name="Hall O."/>
            <person name="Minx P."/>
            <person name="Tomlinson C."/>
            <person name="Mitreva M."/>
            <person name="Nelson J."/>
            <person name="Hou S."/>
            <person name="Wollam A."/>
            <person name="Pepin K.H."/>
            <person name="Johnson M."/>
            <person name="Bhonagiri V."/>
            <person name="Nash W.E."/>
            <person name="Warren W."/>
            <person name="Chinwalla A."/>
            <person name="Mardis E.R."/>
            <person name="Wilson R.K."/>
        </authorList>
    </citation>
    <scope>NUCLEOTIDE SEQUENCE [LARGE SCALE GENOMIC DNA]</scope>
    <source>
        <strain evidence="1">DSM 14469</strain>
    </source>
</reference>
<sequence>MKTGKLRKNLLTWSKLQMLYCIKAGREWQSGSMPPVEGRENV</sequence>
<accession>C6LE74</accession>
<organism evidence="1 2">
    <name type="scientific">Marvinbryantia formatexigens DSM 14469</name>
    <dbReference type="NCBI Taxonomy" id="478749"/>
    <lineage>
        <taxon>Bacteria</taxon>
        <taxon>Bacillati</taxon>
        <taxon>Bacillota</taxon>
        <taxon>Clostridia</taxon>
        <taxon>Lachnospirales</taxon>
        <taxon>Lachnospiraceae</taxon>
        <taxon>Marvinbryantia</taxon>
    </lineage>
</organism>
<dbReference type="AlphaFoldDB" id="C6LE74"/>
<keyword evidence="2" id="KW-1185">Reference proteome</keyword>
<name>C6LE74_9FIRM</name>
<comment type="caution">
    <text evidence="1">The sequence shown here is derived from an EMBL/GenBank/DDBJ whole genome shotgun (WGS) entry which is preliminary data.</text>
</comment>
<dbReference type="Proteomes" id="UP000005561">
    <property type="component" value="Unassembled WGS sequence"/>
</dbReference>
<evidence type="ECO:0000313" key="1">
    <source>
        <dbReference type="EMBL" id="EET61278.1"/>
    </source>
</evidence>
<protein>
    <submittedName>
        <fullName evidence="1">Uncharacterized protein</fullName>
    </submittedName>
</protein>